<dbReference type="Pfam" id="PF11738">
    <property type="entry name" value="DUF3298"/>
    <property type="match status" value="1"/>
</dbReference>
<reference evidence="2" key="1">
    <citation type="submission" date="2019-04" db="EMBL/GenBank/DDBJ databases">
        <title>Evolution of Biomass-Degrading Anaerobic Consortia Revealed by Metagenomics.</title>
        <authorList>
            <person name="Peng X."/>
        </authorList>
    </citation>
    <scope>NUCLEOTIDE SEQUENCE</scope>
    <source>
        <strain evidence="2">SIG141</strain>
    </source>
</reference>
<accession>A0A928BQT3</accession>
<dbReference type="PROSITE" id="PS51257">
    <property type="entry name" value="PROKAR_LIPOPROTEIN"/>
    <property type="match status" value="1"/>
</dbReference>
<dbReference type="EMBL" id="SUYD01000001">
    <property type="protein sequence ID" value="MBE6265029.1"/>
    <property type="molecule type" value="Genomic_DNA"/>
</dbReference>
<dbReference type="AlphaFoldDB" id="A0A928BQT3"/>
<evidence type="ECO:0000259" key="1">
    <source>
        <dbReference type="Pfam" id="PF11738"/>
    </source>
</evidence>
<dbReference type="Proteomes" id="UP000763088">
    <property type="component" value="Unassembled WGS sequence"/>
</dbReference>
<organism evidence="2 3">
    <name type="scientific">Xylanibacter ruminicola</name>
    <name type="common">Prevotella ruminicola</name>
    <dbReference type="NCBI Taxonomy" id="839"/>
    <lineage>
        <taxon>Bacteria</taxon>
        <taxon>Pseudomonadati</taxon>
        <taxon>Bacteroidota</taxon>
        <taxon>Bacteroidia</taxon>
        <taxon>Bacteroidales</taxon>
        <taxon>Prevotellaceae</taxon>
        <taxon>Xylanibacter</taxon>
    </lineage>
</organism>
<name>A0A928BQT3_XYLRU</name>
<sequence length="269" mass="30679">MSNRLNFTLLALFMIILTGCRNEDEGKLTFEMLSAEKSVKLSNEELSPLCSVSLKMASATKESGEIGEKINAEVVYRLFNQEGIGIQAAMDQYIEQYCSSYRSHMLPLYNEDRADTTKRSWYEFHYIINTSTEQTSRNTLAYLATIDYSEGHANSIHQLLPINFYTTTGDYIKTSDIFVDGYETQLTPMLLKALMEREEVTTLDSLKEKGYLQTVDMYTPQNYIVGDNTITFIFNPSEIASLELGTVQLILTYAQMQNIIKPNFLKSLQ</sequence>
<gene>
    <name evidence="2" type="ORF">E7102_00950</name>
</gene>
<protein>
    <submittedName>
        <fullName evidence="2">DUF3298 domain-containing protein</fullName>
    </submittedName>
</protein>
<dbReference type="Gene3D" id="3.90.640.20">
    <property type="entry name" value="Heat-shock cognate protein, ATPase"/>
    <property type="match status" value="1"/>
</dbReference>
<evidence type="ECO:0000313" key="2">
    <source>
        <dbReference type="EMBL" id="MBE6265029.1"/>
    </source>
</evidence>
<evidence type="ECO:0000313" key="3">
    <source>
        <dbReference type="Proteomes" id="UP000763088"/>
    </source>
</evidence>
<comment type="caution">
    <text evidence="2">The sequence shown here is derived from an EMBL/GenBank/DDBJ whole genome shotgun (WGS) entry which is preliminary data.</text>
</comment>
<dbReference type="InterPro" id="IPR037126">
    <property type="entry name" value="PdaC/RsiV-like_sf"/>
</dbReference>
<feature type="domain" description="DUF3298" evidence="1">
    <location>
        <begin position="175"/>
        <end position="253"/>
    </location>
</feature>
<dbReference type="InterPro" id="IPR021729">
    <property type="entry name" value="DUF3298"/>
</dbReference>
<dbReference type="Gene3D" id="3.30.565.40">
    <property type="entry name" value="Fervidobacterium nodosum Rt17-B1 like"/>
    <property type="match status" value="1"/>
</dbReference>
<proteinExistence type="predicted"/>